<keyword evidence="3" id="KW-1185">Reference proteome</keyword>
<dbReference type="Pfam" id="PF19451">
    <property type="entry name" value="DUF5989"/>
    <property type="match status" value="1"/>
</dbReference>
<organism evidence="2 3">
    <name type="scientific">Ancylobacter rudongensis</name>
    <dbReference type="NCBI Taxonomy" id="177413"/>
    <lineage>
        <taxon>Bacteria</taxon>
        <taxon>Pseudomonadati</taxon>
        <taxon>Pseudomonadota</taxon>
        <taxon>Alphaproteobacteria</taxon>
        <taxon>Hyphomicrobiales</taxon>
        <taxon>Xanthobacteraceae</taxon>
        <taxon>Ancylobacter</taxon>
    </lineage>
</organism>
<gene>
    <name evidence="2" type="ORF">SAMN05660859_0405</name>
</gene>
<keyword evidence="1" id="KW-0812">Transmembrane</keyword>
<dbReference type="Proteomes" id="UP000198889">
    <property type="component" value="Unassembled WGS sequence"/>
</dbReference>
<keyword evidence="1" id="KW-1133">Transmembrane helix</keyword>
<feature type="transmembrane region" description="Helical" evidence="1">
    <location>
        <begin position="24"/>
        <end position="48"/>
    </location>
</feature>
<protein>
    <submittedName>
        <fullName evidence="2">Uncharacterized protein</fullName>
    </submittedName>
</protein>
<dbReference type="STRING" id="177413.SAMN05660859_0405"/>
<dbReference type="AlphaFoldDB" id="A0A1G4PA98"/>
<keyword evidence="1" id="KW-0472">Membrane</keyword>
<name>A0A1G4PA98_9HYPH</name>
<dbReference type="EMBL" id="FMTP01000001">
    <property type="protein sequence ID" value="SCW29194.1"/>
    <property type="molecule type" value="Genomic_DNA"/>
</dbReference>
<evidence type="ECO:0000313" key="3">
    <source>
        <dbReference type="Proteomes" id="UP000198889"/>
    </source>
</evidence>
<proteinExistence type="predicted"/>
<reference evidence="3" key="1">
    <citation type="submission" date="2016-10" db="EMBL/GenBank/DDBJ databases">
        <authorList>
            <person name="Varghese N."/>
            <person name="Submissions S."/>
        </authorList>
    </citation>
    <scope>NUCLEOTIDE SEQUENCE [LARGE SCALE GENOMIC DNA]</scope>
    <source>
        <strain evidence="3">CGMCC 1.1761</strain>
    </source>
</reference>
<evidence type="ECO:0000313" key="2">
    <source>
        <dbReference type="EMBL" id="SCW29194.1"/>
    </source>
</evidence>
<dbReference type="InterPro" id="IPR046031">
    <property type="entry name" value="DUF5989"/>
</dbReference>
<evidence type="ECO:0000256" key="1">
    <source>
        <dbReference type="SAM" id="Phobius"/>
    </source>
</evidence>
<accession>A0A1G4PA98</accession>
<sequence>MFGGGGMTFFNDLFGFLFSKRSRLVLIPFLAVILLFAAVFVVLANSAWSPFVYAVF</sequence>